<keyword evidence="4" id="KW-1185">Reference proteome</keyword>
<dbReference type="RefSeq" id="XP_062730656.1">
    <property type="nucleotide sequence ID" value="XM_062872783.1"/>
</dbReference>
<dbReference type="GeneID" id="87892069"/>
<protein>
    <submittedName>
        <fullName evidence="3">Glucan endo-1,3-alpha-glucosidase agn1</fullName>
    </submittedName>
</protein>
<feature type="region of interest" description="Disordered" evidence="1">
    <location>
        <begin position="147"/>
        <end position="168"/>
    </location>
</feature>
<proteinExistence type="predicted"/>
<evidence type="ECO:0000256" key="1">
    <source>
        <dbReference type="SAM" id="MobiDB-lite"/>
    </source>
</evidence>
<feature type="region of interest" description="Disordered" evidence="1">
    <location>
        <begin position="89"/>
        <end position="109"/>
    </location>
</feature>
<evidence type="ECO:0000256" key="2">
    <source>
        <dbReference type="SAM" id="Phobius"/>
    </source>
</evidence>
<name>A0ABR0FF32_9PEZI</name>
<dbReference type="Proteomes" id="UP001322138">
    <property type="component" value="Unassembled WGS sequence"/>
</dbReference>
<keyword evidence="2" id="KW-0812">Transmembrane</keyword>
<keyword evidence="2" id="KW-0472">Membrane</keyword>
<gene>
    <name evidence="3" type="primary">agn1_1</name>
    <name evidence="3" type="ORF">QC761_0076570</name>
</gene>
<organism evidence="3 4">
    <name type="scientific">Podospora bellae-mahoneyi</name>
    <dbReference type="NCBI Taxonomy" id="2093777"/>
    <lineage>
        <taxon>Eukaryota</taxon>
        <taxon>Fungi</taxon>
        <taxon>Dikarya</taxon>
        <taxon>Ascomycota</taxon>
        <taxon>Pezizomycotina</taxon>
        <taxon>Sordariomycetes</taxon>
        <taxon>Sordariomycetidae</taxon>
        <taxon>Sordariales</taxon>
        <taxon>Podosporaceae</taxon>
        <taxon>Podospora</taxon>
    </lineage>
</organism>
<evidence type="ECO:0000313" key="4">
    <source>
        <dbReference type="Proteomes" id="UP001322138"/>
    </source>
</evidence>
<evidence type="ECO:0000313" key="3">
    <source>
        <dbReference type="EMBL" id="KAK4641680.1"/>
    </source>
</evidence>
<feature type="transmembrane region" description="Helical" evidence="2">
    <location>
        <begin position="12"/>
        <end position="33"/>
    </location>
</feature>
<dbReference type="EMBL" id="JAFFGZ010000007">
    <property type="protein sequence ID" value="KAK4641680.1"/>
    <property type="molecule type" value="Genomic_DNA"/>
</dbReference>
<reference evidence="3 4" key="1">
    <citation type="journal article" date="2023" name="bioRxiv">
        <title>High-quality genome assemblies of four members of thePodospora anserinaspecies complex.</title>
        <authorList>
            <person name="Ament-Velasquez S.L."/>
            <person name="Vogan A.A."/>
            <person name="Wallerman O."/>
            <person name="Hartmann F."/>
            <person name="Gautier V."/>
            <person name="Silar P."/>
            <person name="Giraud T."/>
            <person name="Johannesson H."/>
        </authorList>
    </citation>
    <scope>NUCLEOTIDE SEQUENCE [LARGE SCALE GENOMIC DNA]</scope>
    <source>
        <strain evidence="3 4">CBS 112042</strain>
    </source>
</reference>
<feature type="compositionally biased region" description="Low complexity" evidence="1">
    <location>
        <begin position="147"/>
        <end position="165"/>
    </location>
</feature>
<sequence>MPVALANVPAWIVARIAVVTIMTVVVASVAANLDASVGNVPPIADLRPGGGNDDNPSCTSRSAIVHTTVHCRLYSTSTKLTMETTCTSTESSTTSGCMKPARTTTYTSSNCPRRASYTPPWFDYTGALPTPGGPGWNVYTWVTGKTSTKPTAPTPTSNPNTKPLTRGPINCFKESDFPGHADLQPGDQDRDAPIMLRKTDSKGVSYDFRVEWVAGCVTTVKRQSFGFPLGMSQSWITAYLLVRENYTKGE</sequence>
<comment type="caution">
    <text evidence="3">The sequence shown here is derived from an EMBL/GenBank/DDBJ whole genome shotgun (WGS) entry which is preliminary data.</text>
</comment>
<keyword evidence="2" id="KW-1133">Transmembrane helix</keyword>
<accession>A0ABR0FF32</accession>